<dbReference type="InterPro" id="IPR011051">
    <property type="entry name" value="RmlC_Cupin_sf"/>
</dbReference>
<dbReference type="InterPro" id="IPR041916">
    <property type="entry name" value="Anti_sigma_zinc_sf"/>
</dbReference>
<evidence type="ECO:0000313" key="2">
    <source>
        <dbReference type="EMBL" id="RUM04466.1"/>
    </source>
</evidence>
<dbReference type="InterPro" id="IPR012807">
    <property type="entry name" value="Anti-sigma_ChrR"/>
</dbReference>
<evidence type="ECO:0000259" key="1">
    <source>
        <dbReference type="Pfam" id="PF12973"/>
    </source>
</evidence>
<dbReference type="InterPro" id="IPR025979">
    <property type="entry name" value="ChrR-like_cupin_dom"/>
</dbReference>
<organism evidence="2 3">
    <name type="scientific">Rhizobium anhuiense</name>
    <dbReference type="NCBI Taxonomy" id="1184720"/>
    <lineage>
        <taxon>Bacteria</taxon>
        <taxon>Pseudomonadati</taxon>
        <taxon>Pseudomonadota</taxon>
        <taxon>Alphaproteobacteria</taxon>
        <taxon>Hyphomicrobiales</taxon>
        <taxon>Rhizobiaceae</taxon>
        <taxon>Rhizobium/Agrobacterium group</taxon>
        <taxon>Rhizobium</taxon>
    </lineage>
</organism>
<dbReference type="InterPro" id="IPR014710">
    <property type="entry name" value="RmlC-like_jellyroll"/>
</dbReference>
<protein>
    <submittedName>
        <fullName evidence="2">Transcriptional regulator</fullName>
    </submittedName>
</protein>
<dbReference type="Proteomes" id="UP000273611">
    <property type="component" value="Unassembled WGS sequence"/>
</dbReference>
<dbReference type="CDD" id="cd20301">
    <property type="entry name" value="cupin_ChrR"/>
    <property type="match status" value="1"/>
</dbReference>
<sequence>MIEHHLDDDMLLHYSAGTLAEGWSVAVATHLALCPLCRASLAMLENVGGYFLESEDAGEDDVTASWQSLRATIEAGEIEKVVPIKKHTAANNIYPEPLRSYIERAGGLRWRRLGRGAAQMIIPTDDNTTTVRLLKIPAGQPVPEHSHDGSELTLVLDGSFSDEVSTFARGDVEMADGDLMHQPRASAGKDCICIAVTDAPLRFKSRFVRWLQPLLGI</sequence>
<dbReference type="SUPFAM" id="SSF51182">
    <property type="entry name" value="RmlC-like cupins"/>
    <property type="match status" value="1"/>
</dbReference>
<comment type="caution">
    <text evidence="2">The sequence shown here is derived from an EMBL/GenBank/DDBJ whole genome shotgun (WGS) entry which is preliminary data.</text>
</comment>
<dbReference type="EMBL" id="RIBW01000001">
    <property type="protein sequence ID" value="RUM04466.1"/>
    <property type="molecule type" value="Genomic_DNA"/>
</dbReference>
<reference evidence="2 3" key="1">
    <citation type="journal article" date="2015" name="Int. J. Syst. Evol. Microbiol.">
        <title>Rhizobium anhuiense sp. nov., isolated from effective nodules of Vicia faba and Pisum sativum.</title>
        <authorList>
            <person name="Zhang Y.J."/>
            <person name="Zheng W.T."/>
            <person name="Everall I."/>
            <person name="Young J.P."/>
            <person name="Zhang X.X."/>
            <person name="Tian C.F."/>
            <person name="Sui X.H."/>
            <person name="Wang E.T."/>
            <person name="Chen W.X."/>
        </authorList>
    </citation>
    <scope>NUCLEOTIDE SEQUENCE [LARGE SCALE GENOMIC DNA]</scope>
    <source>
        <strain evidence="2 3">CCBAU 23252</strain>
    </source>
</reference>
<name>A0A3S0SF05_9HYPH</name>
<accession>A0A3S0SF05</accession>
<dbReference type="Pfam" id="PF12973">
    <property type="entry name" value="Cupin_7"/>
    <property type="match status" value="1"/>
</dbReference>
<dbReference type="NCBIfam" id="TIGR02451">
    <property type="entry name" value="anti_sig_ChrR"/>
    <property type="match status" value="1"/>
</dbReference>
<dbReference type="Gene3D" id="2.60.120.10">
    <property type="entry name" value="Jelly Rolls"/>
    <property type="match status" value="1"/>
</dbReference>
<evidence type="ECO:0000313" key="3">
    <source>
        <dbReference type="Proteomes" id="UP000273611"/>
    </source>
</evidence>
<proteinExistence type="predicted"/>
<gene>
    <name evidence="2" type="ORF">EEQ99_02700</name>
</gene>
<dbReference type="Gene3D" id="1.10.10.1320">
    <property type="entry name" value="Anti-sigma factor, zinc-finger domain"/>
    <property type="match status" value="1"/>
</dbReference>
<feature type="domain" description="ChrR-like cupin" evidence="1">
    <location>
        <begin position="108"/>
        <end position="195"/>
    </location>
</feature>
<dbReference type="RefSeq" id="WP_127429994.1">
    <property type="nucleotide sequence ID" value="NZ_BMFI01000003.1"/>
</dbReference>
<dbReference type="AlphaFoldDB" id="A0A3S0SF05"/>